<accession>A0ABR3JXM5</accession>
<evidence type="ECO:0000313" key="2">
    <source>
        <dbReference type="EMBL" id="KAL0960359.1"/>
    </source>
</evidence>
<feature type="compositionally biased region" description="Polar residues" evidence="1">
    <location>
        <begin position="91"/>
        <end position="100"/>
    </location>
</feature>
<evidence type="ECO:0000313" key="3">
    <source>
        <dbReference type="Proteomes" id="UP001556367"/>
    </source>
</evidence>
<keyword evidence="3" id="KW-1185">Reference proteome</keyword>
<organism evidence="2 3">
    <name type="scientific">Hohenbuehelia grisea</name>
    <dbReference type="NCBI Taxonomy" id="104357"/>
    <lineage>
        <taxon>Eukaryota</taxon>
        <taxon>Fungi</taxon>
        <taxon>Dikarya</taxon>
        <taxon>Basidiomycota</taxon>
        <taxon>Agaricomycotina</taxon>
        <taxon>Agaricomycetes</taxon>
        <taxon>Agaricomycetidae</taxon>
        <taxon>Agaricales</taxon>
        <taxon>Pleurotineae</taxon>
        <taxon>Pleurotaceae</taxon>
        <taxon>Hohenbuehelia</taxon>
    </lineage>
</organism>
<dbReference type="EMBL" id="JASNQZ010000002">
    <property type="protein sequence ID" value="KAL0960359.1"/>
    <property type="molecule type" value="Genomic_DNA"/>
</dbReference>
<dbReference type="Proteomes" id="UP001556367">
    <property type="component" value="Unassembled WGS sequence"/>
</dbReference>
<protein>
    <submittedName>
        <fullName evidence="2">Uncharacterized protein</fullName>
    </submittedName>
</protein>
<name>A0ABR3JXM5_9AGAR</name>
<feature type="compositionally biased region" description="Basic and acidic residues" evidence="1">
    <location>
        <begin position="102"/>
        <end position="118"/>
    </location>
</feature>
<evidence type="ECO:0000256" key="1">
    <source>
        <dbReference type="SAM" id="MobiDB-lite"/>
    </source>
</evidence>
<feature type="region of interest" description="Disordered" evidence="1">
    <location>
        <begin position="22"/>
        <end position="149"/>
    </location>
</feature>
<gene>
    <name evidence="2" type="ORF">HGRIS_011983</name>
</gene>
<reference evidence="3" key="1">
    <citation type="submission" date="2024-06" db="EMBL/GenBank/DDBJ databases">
        <title>Multi-omics analyses provide insights into the biosynthesis of the anticancer antibiotic pleurotin in Hohenbuehelia grisea.</title>
        <authorList>
            <person name="Weaver J.A."/>
            <person name="Alberti F."/>
        </authorList>
    </citation>
    <scope>NUCLEOTIDE SEQUENCE [LARGE SCALE GENOMIC DNA]</scope>
    <source>
        <strain evidence="3">T-177</strain>
    </source>
</reference>
<comment type="caution">
    <text evidence="2">The sequence shown here is derived from an EMBL/GenBank/DDBJ whole genome shotgun (WGS) entry which is preliminary data.</text>
</comment>
<sequence>MQNVNGEFVTVRVSLIDLKSTCKMASSPRPSTPPMRLPPLSSGGDDTESQGSHGNKRKRTDTSSYLPHHILNRSATPPVRQDYSSEDGDCSSDSATSSRNLAKLDQHDNAPYNPKDEQPSVAETTPQKRVNKASSVAPSARSRARSTINRALPIKLSPAAKQDGFSQDSFYRNTNSV</sequence>
<proteinExistence type="predicted"/>